<dbReference type="OrthoDB" id="9798288at2"/>
<evidence type="ECO:0000313" key="2">
    <source>
        <dbReference type="EMBL" id="PJK27952.1"/>
    </source>
</evidence>
<dbReference type="CDD" id="cd06121">
    <property type="entry name" value="cupin_YML079wp"/>
    <property type="match status" value="1"/>
</dbReference>
<dbReference type="RefSeq" id="WP_109794866.1">
    <property type="nucleotide sequence ID" value="NZ_PHIG01000052.1"/>
</dbReference>
<dbReference type="InterPro" id="IPR011051">
    <property type="entry name" value="RmlC_Cupin_sf"/>
</dbReference>
<feature type="domain" description="DUF985" evidence="1">
    <location>
        <begin position="11"/>
        <end position="149"/>
    </location>
</feature>
<dbReference type="EMBL" id="PHIG01000052">
    <property type="protein sequence ID" value="PJK27952.1"/>
    <property type="molecule type" value="Genomic_DNA"/>
</dbReference>
<dbReference type="InterPro" id="IPR014710">
    <property type="entry name" value="RmlC-like_jellyroll"/>
</dbReference>
<dbReference type="InterPro" id="IPR009327">
    <property type="entry name" value="Cupin_DUF985"/>
</dbReference>
<dbReference type="SUPFAM" id="SSF51182">
    <property type="entry name" value="RmlC-like cupins"/>
    <property type="match status" value="1"/>
</dbReference>
<dbReference type="Pfam" id="PF06172">
    <property type="entry name" value="Cupin_5"/>
    <property type="match status" value="1"/>
</dbReference>
<accession>A0A2M9FWW6</accession>
<dbReference type="Gene3D" id="2.60.120.10">
    <property type="entry name" value="Jelly Rolls"/>
    <property type="match status" value="1"/>
</dbReference>
<dbReference type="PANTHER" id="PTHR33387">
    <property type="entry name" value="RMLC-LIKE JELLY ROLL FOLD PROTEIN"/>
    <property type="match status" value="1"/>
</dbReference>
<reference evidence="2 3" key="1">
    <citation type="submission" date="2017-11" db="EMBL/GenBank/DDBJ databases">
        <title>Draft genome sequence of Rhizobiales bacterium SY3-13.</title>
        <authorList>
            <person name="Sun C."/>
        </authorList>
    </citation>
    <scope>NUCLEOTIDE SEQUENCE [LARGE SCALE GENOMIC DNA]</scope>
    <source>
        <strain evidence="2 3">SY3-13</strain>
    </source>
</reference>
<dbReference type="InterPro" id="IPR039935">
    <property type="entry name" value="YML079W-like"/>
</dbReference>
<organism evidence="2 3">
    <name type="scientific">Minwuia thermotolerans</name>
    <dbReference type="NCBI Taxonomy" id="2056226"/>
    <lineage>
        <taxon>Bacteria</taxon>
        <taxon>Pseudomonadati</taxon>
        <taxon>Pseudomonadota</taxon>
        <taxon>Alphaproteobacteria</taxon>
        <taxon>Minwuiales</taxon>
        <taxon>Minwuiaceae</taxon>
        <taxon>Minwuia</taxon>
    </lineage>
</organism>
<sequence>MSDAWKREIEAIIRTLDLQPHPEGGHYAEIHRAAEGVAAGALPPRYGGQRSFSTAIYYLLGPGDVSALHRVASDEIFHFYLGDPVEQLRLFPDGSHRVVEIGRDLAAGQRPQSVVPAGVWQGARVKPGGRFCLMGCTVSPGFDFADFEMGERKALIDGWPEAGEMVEVLTG</sequence>
<evidence type="ECO:0000313" key="3">
    <source>
        <dbReference type="Proteomes" id="UP000229498"/>
    </source>
</evidence>
<keyword evidence="3" id="KW-1185">Reference proteome</keyword>
<protein>
    <recommendedName>
        <fullName evidence="1">DUF985 domain-containing protein</fullName>
    </recommendedName>
</protein>
<evidence type="ECO:0000259" key="1">
    <source>
        <dbReference type="Pfam" id="PF06172"/>
    </source>
</evidence>
<name>A0A2M9FWW6_9PROT</name>
<dbReference type="Proteomes" id="UP000229498">
    <property type="component" value="Unassembled WGS sequence"/>
</dbReference>
<dbReference type="PANTHER" id="PTHR33387:SF3">
    <property type="entry name" value="DUF985 DOMAIN-CONTAINING PROTEIN"/>
    <property type="match status" value="1"/>
</dbReference>
<gene>
    <name evidence="2" type="ORF">CVT23_19665</name>
</gene>
<comment type="caution">
    <text evidence="2">The sequence shown here is derived from an EMBL/GenBank/DDBJ whole genome shotgun (WGS) entry which is preliminary data.</text>
</comment>
<dbReference type="AlphaFoldDB" id="A0A2M9FWW6"/>
<proteinExistence type="predicted"/>